<dbReference type="InterPro" id="IPR044946">
    <property type="entry name" value="Restrct_endonuc_typeI_TRD_sf"/>
</dbReference>
<sequence length="197" mass="21645">MRLSELSDIHSGYTARGRLVPRADGGTPALQLRDVGASGDIPAADLQRYDLGELPDRYLVSGGEVVFRSRGEPNTAVAIPYDLPEPIAVIVPLVVIRPDRARILPEFLAWAINQPVAQRALAAEAQGTSLRMIPMRALERLDIPVPDLHAQRRIVTLSALAAREMQLLQDLAERRTQYMSAILQQAACTAEHKDIAR</sequence>
<keyword evidence="2" id="KW-0238">DNA-binding</keyword>
<evidence type="ECO:0000313" key="3">
    <source>
        <dbReference type="EMBL" id="MFC3302430.1"/>
    </source>
</evidence>
<keyword evidence="1" id="KW-0680">Restriction system</keyword>
<dbReference type="RefSeq" id="WP_189570678.1">
    <property type="nucleotide sequence ID" value="NZ_BMXU01000001.1"/>
</dbReference>
<protein>
    <submittedName>
        <fullName evidence="3">Restriction endonuclease subunit S</fullName>
    </submittedName>
</protein>
<dbReference type="Gene3D" id="3.90.220.20">
    <property type="entry name" value="DNA methylase specificity domains"/>
    <property type="match status" value="1"/>
</dbReference>
<dbReference type="PANTHER" id="PTHR30408:SF12">
    <property type="entry name" value="TYPE I RESTRICTION ENZYME MJAVIII SPECIFICITY SUBUNIT"/>
    <property type="match status" value="1"/>
</dbReference>
<dbReference type="EMBL" id="JBHRVA010000002">
    <property type="protein sequence ID" value="MFC3302430.1"/>
    <property type="molecule type" value="Genomic_DNA"/>
</dbReference>
<evidence type="ECO:0000256" key="1">
    <source>
        <dbReference type="ARBA" id="ARBA00022747"/>
    </source>
</evidence>
<dbReference type="InterPro" id="IPR052021">
    <property type="entry name" value="Type-I_RS_S_subunit"/>
</dbReference>
<reference evidence="4" key="1">
    <citation type="journal article" date="2019" name="Int. J. Syst. Evol. Microbiol.">
        <title>The Global Catalogue of Microorganisms (GCM) 10K type strain sequencing project: providing services to taxonomists for standard genome sequencing and annotation.</title>
        <authorList>
            <consortium name="The Broad Institute Genomics Platform"/>
            <consortium name="The Broad Institute Genome Sequencing Center for Infectious Disease"/>
            <person name="Wu L."/>
            <person name="Ma J."/>
        </authorList>
    </citation>
    <scope>NUCLEOTIDE SEQUENCE [LARGE SCALE GENOMIC DNA]</scope>
    <source>
        <strain evidence="4">KCTC 22245</strain>
    </source>
</reference>
<accession>A0ABV7MCG6</accession>
<comment type="caution">
    <text evidence="3">The sequence shown here is derived from an EMBL/GenBank/DDBJ whole genome shotgun (WGS) entry which is preliminary data.</text>
</comment>
<keyword evidence="3" id="KW-0255">Endonuclease</keyword>
<evidence type="ECO:0000256" key="2">
    <source>
        <dbReference type="ARBA" id="ARBA00023125"/>
    </source>
</evidence>
<keyword evidence="3" id="KW-0378">Hydrolase</keyword>
<keyword evidence="3" id="KW-0540">Nuclease</keyword>
<dbReference type="PANTHER" id="PTHR30408">
    <property type="entry name" value="TYPE-1 RESTRICTION ENZYME ECOKI SPECIFICITY PROTEIN"/>
    <property type="match status" value="1"/>
</dbReference>
<name>A0ABV7MCG6_9PROT</name>
<organism evidence="3 4">
    <name type="scientific">Parvularcula lutaonensis</name>
    <dbReference type="NCBI Taxonomy" id="491923"/>
    <lineage>
        <taxon>Bacteria</taxon>
        <taxon>Pseudomonadati</taxon>
        <taxon>Pseudomonadota</taxon>
        <taxon>Alphaproteobacteria</taxon>
        <taxon>Parvularculales</taxon>
        <taxon>Parvularculaceae</taxon>
        <taxon>Parvularcula</taxon>
    </lineage>
</organism>
<keyword evidence="4" id="KW-1185">Reference proteome</keyword>
<dbReference type="GO" id="GO:0004519">
    <property type="term" value="F:endonuclease activity"/>
    <property type="evidence" value="ECO:0007669"/>
    <property type="project" value="UniProtKB-KW"/>
</dbReference>
<gene>
    <name evidence="3" type="ORF">ACFONP_06760</name>
</gene>
<dbReference type="SUPFAM" id="SSF116734">
    <property type="entry name" value="DNA methylase specificity domain"/>
    <property type="match status" value="1"/>
</dbReference>
<evidence type="ECO:0000313" key="4">
    <source>
        <dbReference type="Proteomes" id="UP001595607"/>
    </source>
</evidence>
<proteinExistence type="predicted"/>
<dbReference type="Proteomes" id="UP001595607">
    <property type="component" value="Unassembled WGS sequence"/>
</dbReference>